<dbReference type="AlphaFoldDB" id="A0A5B6YTQ0"/>
<keyword evidence="2 7" id="KW-0812">Transmembrane</keyword>
<feature type="transmembrane region" description="Helical" evidence="7">
    <location>
        <begin position="403"/>
        <end position="423"/>
    </location>
</feature>
<dbReference type="Gene3D" id="1.25.40.20">
    <property type="entry name" value="Ankyrin repeat-containing domain"/>
    <property type="match status" value="1"/>
</dbReference>
<keyword evidence="3" id="KW-0677">Repeat</keyword>
<evidence type="ECO:0000259" key="8">
    <source>
        <dbReference type="Pfam" id="PF13962"/>
    </source>
</evidence>
<evidence type="ECO:0000256" key="6">
    <source>
        <dbReference type="ARBA" id="ARBA00023136"/>
    </source>
</evidence>
<evidence type="ECO:0000313" key="9">
    <source>
        <dbReference type="EMBL" id="MPA34696.1"/>
    </source>
</evidence>
<comment type="subcellular location">
    <subcellularLocation>
        <location evidence="1">Membrane</location>
        <topology evidence="1">Multi-pass membrane protein</topology>
    </subcellularLocation>
</comment>
<evidence type="ECO:0000256" key="3">
    <source>
        <dbReference type="ARBA" id="ARBA00022737"/>
    </source>
</evidence>
<feature type="transmembrane region" description="Helical" evidence="7">
    <location>
        <begin position="295"/>
        <end position="316"/>
    </location>
</feature>
<reference evidence="9" key="1">
    <citation type="submission" date="2019-08" db="EMBL/GenBank/DDBJ databases">
        <title>Reference gene set and small RNA set construction with multiple tissues from Davidia involucrata Baill.</title>
        <authorList>
            <person name="Yang H."/>
            <person name="Zhou C."/>
            <person name="Li G."/>
            <person name="Wang J."/>
            <person name="Gao P."/>
            <person name="Wang M."/>
            <person name="Wang R."/>
            <person name="Zhao Y."/>
        </authorList>
    </citation>
    <scope>NUCLEOTIDE SEQUENCE</scope>
    <source>
        <tissue evidence="9">Mixed with DoveR01_LX</tissue>
    </source>
</reference>
<accession>A0A5B6YTQ0</accession>
<dbReference type="SUPFAM" id="SSF48403">
    <property type="entry name" value="Ankyrin repeat"/>
    <property type="match status" value="1"/>
</dbReference>
<dbReference type="InterPro" id="IPR036770">
    <property type="entry name" value="Ankyrin_rpt-contain_sf"/>
</dbReference>
<feature type="transmembrane region" description="Helical" evidence="7">
    <location>
        <begin position="375"/>
        <end position="397"/>
    </location>
</feature>
<dbReference type="GO" id="GO:0005886">
    <property type="term" value="C:plasma membrane"/>
    <property type="evidence" value="ECO:0007669"/>
    <property type="project" value="TreeGrafter"/>
</dbReference>
<feature type="transmembrane region" description="Helical" evidence="7">
    <location>
        <begin position="336"/>
        <end position="363"/>
    </location>
</feature>
<dbReference type="SMART" id="SM00248">
    <property type="entry name" value="ANK"/>
    <property type="match status" value="3"/>
</dbReference>
<dbReference type="Pfam" id="PF12796">
    <property type="entry name" value="Ank_2"/>
    <property type="match status" value="1"/>
</dbReference>
<evidence type="ECO:0000256" key="4">
    <source>
        <dbReference type="ARBA" id="ARBA00022989"/>
    </source>
</evidence>
<evidence type="ECO:0000256" key="7">
    <source>
        <dbReference type="SAM" id="Phobius"/>
    </source>
</evidence>
<protein>
    <submittedName>
        <fullName evidence="9">Putative ankyrin-1-like</fullName>
    </submittedName>
</protein>
<dbReference type="EMBL" id="GHES01004137">
    <property type="protein sequence ID" value="MPA34696.1"/>
    <property type="molecule type" value="Transcribed_RNA"/>
</dbReference>
<name>A0A5B6YTQ0_DAVIN</name>
<keyword evidence="5" id="KW-0040">ANK repeat</keyword>
<dbReference type="InterPro" id="IPR002110">
    <property type="entry name" value="Ankyrin_rpt"/>
</dbReference>
<evidence type="ECO:0000256" key="1">
    <source>
        <dbReference type="ARBA" id="ARBA00004141"/>
    </source>
</evidence>
<feature type="domain" description="PGG" evidence="8">
    <location>
        <begin position="285"/>
        <end position="397"/>
    </location>
</feature>
<organism evidence="9">
    <name type="scientific">Davidia involucrata</name>
    <name type="common">Dove tree</name>
    <dbReference type="NCBI Taxonomy" id="16924"/>
    <lineage>
        <taxon>Eukaryota</taxon>
        <taxon>Viridiplantae</taxon>
        <taxon>Streptophyta</taxon>
        <taxon>Embryophyta</taxon>
        <taxon>Tracheophyta</taxon>
        <taxon>Spermatophyta</taxon>
        <taxon>Magnoliopsida</taxon>
        <taxon>eudicotyledons</taxon>
        <taxon>Gunneridae</taxon>
        <taxon>Pentapetalae</taxon>
        <taxon>asterids</taxon>
        <taxon>Cornales</taxon>
        <taxon>Nyssaceae</taxon>
        <taxon>Davidia</taxon>
    </lineage>
</organism>
<keyword evidence="6 7" id="KW-0472">Membrane</keyword>
<dbReference type="Pfam" id="PF13962">
    <property type="entry name" value="PGG"/>
    <property type="match status" value="1"/>
</dbReference>
<dbReference type="InterPro" id="IPR026961">
    <property type="entry name" value="PGG_dom"/>
</dbReference>
<dbReference type="Pfam" id="PF00023">
    <property type="entry name" value="Ank"/>
    <property type="match status" value="1"/>
</dbReference>
<proteinExistence type="predicted"/>
<evidence type="ECO:0000256" key="2">
    <source>
        <dbReference type="ARBA" id="ARBA00022692"/>
    </source>
</evidence>
<keyword evidence="4 7" id="KW-1133">Transmembrane helix</keyword>
<sequence>MMPTRLHFTWLPRANIATLSLKSSKLVPEQVTVAPRVELLYTQQHFTICQECMKKLFKWKPALVKEADINGWTPLHYAARFCYSLMVRELLLLDKSVAYLVADNDDKKTALHIAASRGFIGVMKNLLTECPDCWEMLNDRGQNILHIAIESEEKNVIEYILGNPWHINLINQKDADGNTPMHLFAASNNSYIPALNLDRVHIKAFNKENLTPFDVATETDIRLRKEWPFLQPIQNFFLGRSKVTTSSIKKNLKDAGGDYGWRNVISKDNADKRKGRAQKKEEIEKDIRKIADTHLIVATLIATVTFAAGFTMPGGYSDRNGSNQGMAILTEKATFWAFVITNTIAMISSSCAVFLHFVASGYVDKNKVVNRFGYAIYLIIIAMVAMVLAFITGMYVVLAHSSILAITTCTIGCLYFLLLFFVLHKAWKDF</sequence>
<evidence type="ECO:0000256" key="5">
    <source>
        <dbReference type="ARBA" id="ARBA00023043"/>
    </source>
</evidence>
<gene>
    <name evidence="9" type="ORF">Din_004137</name>
</gene>
<dbReference type="PANTHER" id="PTHR24186:SF50">
    <property type="entry name" value="ANKYRIN REPEAT-CONTAINING PROTEIN ITN1-LIKE ISOFORM X1"/>
    <property type="match status" value="1"/>
</dbReference>
<dbReference type="PANTHER" id="PTHR24186">
    <property type="entry name" value="PROTEIN PHOSPHATASE 1 REGULATORY SUBUNIT"/>
    <property type="match status" value="1"/>
</dbReference>